<evidence type="ECO:0000256" key="6">
    <source>
        <dbReference type="SAM" id="Phobius"/>
    </source>
</evidence>
<feature type="transmembrane region" description="Helical" evidence="6">
    <location>
        <begin position="308"/>
        <end position="331"/>
    </location>
</feature>
<dbReference type="EMBL" id="CP110820">
    <property type="protein sequence ID" value="WPX96513.1"/>
    <property type="molecule type" value="Genomic_DNA"/>
</dbReference>
<evidence type="ECO:0000256" key="5">
    <source>
        <dbReference type="ARBA" id="ARBA00023136"/>
    </source>
</evidence>
<feature type="transmembrane region" description="Helical" evidence="6">
    <location>
        <begin position="102"/>
        <end position="121"/>
    </location>
</feature>
<dbReference type="InterPro" id="IPR005495">
    <property type="entry name" value="LptG/LptF_permease"/>
</dbReference>
<organism evidence="7 8">
    <name type="scientific">Candidatus Bandiella euplotis</name>
    <dbReference type="NCBI Taxonomy" id="1664265"/>
    <lineage>
        <taxon>Bacteria</taxon>
        <taxon>Pseudomonadati</taxon>
        <taxon>Pseudomonadota</taxon>
        <taxon>Alphaproteobacteria</taxon>
        <taxon>Rickettsiales</taxon>
        <taxon>Candidatus Midichloriaceae</taxon>
        <taxon>Candidatus Bandiella</taxon>
    </lineage>
</organism>
<evidence type="ECO:0000313" key="7">
    <source>
        <dbReference type="EMBL" id="WPX96513.1"/>
    </source>
</evidence>
<evidence type="ECO:0000256" key="2">
    <source>
        <dbReference type="ARBA" id="ARBA00022475"/>
    </source>
</evidence>
<name>A0ABZ0UN53_9RICK</name>
<dbReference type="PANTHER" id="PTHR33529:SF2">
    <property type="entry name" value="LIPOPOLYSACCHARIDE EXPORT SYSTEM PERMEASE PROTEIN LPTG"/>
    <property type="match status" value="1"/>
</dbReference>
<protein>
    <submittedName>
        <fullName evidence="7">LptF/LptG family ABC transporter permease</fullName>
    </submittedName>
</protein>
<keyword evidence="5 6" id="KW-0472">Membrane</keyword>
<comment type="subcellular location">
    <subcellularLocation>
        <location evidence="1">Cell membrane</location>
        <topology evidence="1">Multi-pass membrane protein</topology>
    </subcellularLocation>
</comment>
<sequence>MVSSKTYFKRNFVDYFKTLFFTLAAFFLIILLFDLLEILRITSKYSLKLPVLIKLALMKNYSSLRQVVPMIVLVSSLIFFYIKNKNNEIIAAKSVGMSSFNIIIPVLSAVLVFGIINVVLINPVGTMFLRKYQNYEAHKFKKQVSLIAVSKSGIWLKNKLGEDDVIINALRVSQAFKTMHDTNIFIIDKTGALQKQVSAKKILLMQDEIIAEDATLIDRDFEIQSMPTITLPIQISISQIFENLTSIETISFFQLLEFIKIADDSGLSSTKYIMQFLKEVFSPIFLISMAMVSYFYCYNVSHRKKLDLSPLFCLVTGFTIYFSTNFVHALGSSGQISVILAVLFPVITFNTLISYLMFRKN</sequence>
<dbReference type="PANTHER" id="PTHR33529">
    <property type="entry name" value="SLR0882 PROTEIN-RELATED"/>
    <property type="match status" value="1"/>
</dbReference>
<evidence type="ECO:0000256" key="3">
    <source>
        <dbReference type="ARBA" id="ARBA00022692"/>
    </source>
</evidence>
<feature type="transmembrane region" description="Helical" evidence="6">
    <location>
        <begin position="20"/>
        <end position="42"/>
    </location>
</feature>
<keyword evidence="4 6" id="KW-1133">Transmembrane helix</keyword>
<feature type="transmembrane region" description="Helical" evidence="6">
    <location>
        <begin position="276"/>
        <end position="296"/>
    </location>
</feature>
<dbReference type="Proteomes" id="UP001327219">
    <property type="component" value="Chromosome"/>
</dbReference>
<feature type="transmembrane region" description="Helical" evidence="6">
    <location>
        <begin position="338"/>
        <end position="358"/>
    </location>
</feature>
<evidence type="ECO:0000313" key="8">
    <source>
        <dbReference type="Proteomes" id="UP001327219"/>
    </source>
</evidence>
<proteinExistence type="predicted"/>
<evidence type="ECO:0000256" key="1">
    <source>
        <dbReference type="ARBA" id="ARBA00004651"/>
    </source>
</evidence>
<gene>
    <name evidence="7" type="ORF">Bandiella_00629</name>
</gene>
<keyword evidence="3 6" id="KW-0812">Transmembrane</keyword>
<accession>A0ABZ0UN53</accession>
<dbReference type="Pfam" id="PF03739">
    <property type="entry name" value="LptF_LptG"/>
    <property type="match status" value="1"/>
</dbReference>
<feature type="transmembrane region" description="Helical" evidence="6">
    <location>
        <begin position="63"/>
        <end position="82"/>
    </location>
</feature>
<keyword evidence="2" id="KW-1003">Cell membrane</keyword>
<dbReference type="RefSeq" id="WP_323733289.1">
    <property type="nucleotide sequence ID" value="NZ_CP110820.1"/>
</dbReference>
<reference evidence="7 8" key="1">
    <citation type="submission" date="2022-11" db="EMBL/GenBank/DDBJ databases">
        <title>Host association and intracellularity evolved multiple times independently in the Rickettsiales.</title>
        <authorList>
            <person name="Castelli M."/>
            <person name="Nardi T."/>
            <person name="Gammuto L."/>
            <person name="Bellinzona G."/>
            <person name="Sabaneyeva E."/>
            <person name="Potekhin A."/>
            <person name="Serra V."/>
            <person name="Petroni G."/>
            <person name="Sassera D."/>
        </authorList>
    </citation>
    <scope>NUCLEOTIDE SEQUENCE [LARGE SCALE GENOMIC DNA]</scope>
    <source>
        <strain evidence="7 8">NDG2</strain>
    </source>
</reference>
<evidence type="ECO:0000256" key="4">
    <source>
        <dbReference type="ARBA" id="ARBA00022989"/>
    </source>
</evidence>
<keyword evidence="8" id="KW-1185">Reference proteome</keyword>